<organism evidence="1">
    <name type="scientific">marine sediment metagenome</name>
    <dbReference type="NCBI Taxonomy" id="412755"/>
    <lineage>
        <taxon>unclassified sequences</taxon>
        <taxon>metagenomes</taxon>
        <taxon>ecological metagenomes</taxon>
    </lineage>
</organism>
<name>X1GMY9_9ZZZZ</name>
<proteinExistence type="predicted"/>
<comment type="caution">
    <text evidence="1">The sequence shown here is derived from an EMBL/GenBank/DDBJ whole genome shotgun (WGS) entry which is preliminary data.</text>
</comment>
<dbReference type="AlphaFoldDB" id="X1GMY9"/>
<sequence>DNIGTVDVIHSKRMYGQSSYSFKSLFKLWVNGFTNFSVKPLRI</sequence>
<reference evidence="1" key="1">
    <citation type="journal article" date="2014" name="Front. Microbiol.">
        <title>High frequency of phylogenetically diverse reductive dehalogenase-homologous genes in deep subseafloor sedimentary metagenomes.</title>
        <authorList>
            <person name="Kawai M."/>
            <person name="Futagami T."/>
            <person name="Toyoda A."/>
            <person name="Takaki Y."/>
            <person name="Nishi S."/>
            <person name="Hori S."/>
            <person name="Arai W."/>
            <person name="Tsubouchi T."/>
            <person name="Morono Y."/>
            <person name="Uchiyama I."/>
            <person name="Ito T."/>
            <person name="Fujiyama A."/>
            <person name="Inagaki F."/>
            <person name="Takami H."/>
        </authorList>
    </citation>
    <scope>NUCLEOTIDE SEQUENCE</scope>
    <source>
        <strain evidence="1">Expedition CK06-06</strain>
    </source>
</reference>
<protein>
    <submittedName>
        <fullName evidence="1">Uncharacterized protein</fullName>
    </submittedName>
</protein>
<dbReference type="EMBL" id="BARU01016191">
    <property type="protein sequence ID" value="GAH59271.1"/>
    <property type="molecule type" value="Genomic_DNA"/>
</dbReference>
<accession>X1GMY9</accession>
<evidence type="ECO:0000313" key="1">
    <source>
        <dbReference type="EMBL" id="GAH59271.1"/>
    </source>
</evidence>
<feature type="non-terminal residue" evidence="1">
    <location>
        <position position="1"/>
    </location>
</feature>
<feature type="non-terminal residue" evidence="1">
    <location>
        <position position="43"/>
    </location>
</feature>
<gene>
    <name evidence="1" type="ORF">S03H2_27208</name>
</gene>